<keyword evidence="1" id="KW-0812">Transmembrane</keyword>
<reference evidence="2 3" key="1">
    <citation type="submission" date="2020-03" db="EMBL/GenBank/DDBJ databases">
        <title>Genomic Encyclopedia of Type Strains, Phase IV (KMG-IV): sequencing the most valuable type-strain genomes for metagenomic binning, comparative biology and taxonomic classification.</title>
        <authorList>
            <person name="Goeker M."/>
        </authorList>
    </citation>
    <scope>NUCLEOTIDE SEQUENCE [LARGE SCALE GENOMIC DNA]</scope>
    <source>
        <strain evidence="2 3">DSM 105096</strain>
    </source>
</reference>
<protein>
    <recommendedName>
        <fullName evidence="4">Glycosyltransferase RgtA/B/C/D-like domain-containing protein</fullName>
    </recommendedName>
</protein>
<name>A0ABX0XF27_9BACT</name>
<feature type="transmembrane region" description="Helical" evidence="1">
    <location>
        <begin position="177"/>
        <end position="201"/>
    </location>
</feature>
<feature type="transmembrane region" description="Helical" evidence="1">
    <location>
        <begin position="251"/>
        <end position="272"/>
    </location>
</feature>
<feature type="transmembrane region" description="Helical" evidence="1">
    <location>
        <begin position="33"/>
        <end position="53"/>
    </location>
</feature>
<feature type="transmembrane region" description="Helical" evidence="1">
    <location>
        <begin position="213"/>
        <end position="239"/>
    </location>
</feature>
<comment type="caution">
    <text evidence="2">The sequence shown here is derived from an EMBL/GenBank/DDBJ whole genome shotgun (WGS) entry which is preliminary data.</text>
</comment>
<sequence>MNSTSKERLTTFMLTFTNVIFFVKYGSRVLDGGYLYLAGIAYALVYVSLLTNPRLGKLTSRFSSTLFYSSVVALVSTIVFAQLFVDPLTLNVDRWSVISSFLEKGLNNQYPYGAISHLGNPPGPMPVYFILAFPFYIVGGLCVLSGLGYLATLSFLRRFDHENSGKYYLSLLLSPCVYWEIATRSNVMTYSVLVLMGLTFFNLLDKTHWSRKLALSAVSVGLLLATRSVFIIAYMIYSVANFQPRKAILHVKYWGLAVCAFASAFLPLILIWPDEFWTINPFIVQSEYLMPRWIILSYLLFIGTVVLFAKFKDSPFYSGLFLFLLIGIYSTYLIFTVGFQTAFFDSKIDISYFIFSVPFLYLSLANSVKNKISASENTVTPA</sequence>
<feature type="transmembrane region" description="Helical" evidence="1">
    <location>
        <begin position="321"/>
        <end position="344"/>
    </location>
</feature>
<dbReference type="EMBL" id="JAATJH010000007">
    <property type="protein sequence ID" value="NJC27925.1"/>
    <property type="molecule type" value="Genomic_DNA"/>
</dbReference>
<feature type="transmembrane region" description="Helical" evidence="1">
    <location>
        <begin position="9"/>
        <end position="27"/>
    </location>
</feature>
<gene>
    <name evidence="2" type="ORF">GGR27_003444</name>
</gene>
<dbReference type="RefSeq" id="WP_168039480.1">
    <property type="nucleotide sequence ID" value="NZ_JAATJH010000007.1"/>
</dbReference>
<feature type="transmembrane region" description="Helical" evidence="1">
    <location>
        <begin position="65"/>
        <end position="85"/>
    </location>
</feature>
<proteinExistence type="predicted"/>
<evidence type="ECO:0000256" key="1">
    <source>
        <dbReference type="SAM" id="Phobius"/>
    </source>
</evidence>
<organism evidence="2 3">
    <name type="scientific">Neolewinella antarctica</name>
    <dbReference type="NCBI Taxonomy" id="442734"/>
    <lineage>
        <taxon>Bacteria</taxon>
        <taxon>Pseudomonadati</taxon>
        <taxon>Bacteroidota</taxon>
        <taxon>Saprospiria</taxon>
        <taxon>Saprospirales</taxon>
        <taxon>Lewinellaceae</taxon>
        <taxon>Neolewinella</taxon>
    </lineage>
</organism>
<evidence type="ECO:0008006" key="4">
    <source>
        <dbReference type="Google" id="ProtNLM"/>
    </source>
</evidence>
<keyword evidence="3" id="KW-1185">Reference proteome</keyword>
<evidence type="ECO:0000313" key="3">
    <source>
        <dbReference type="Proteomes" id="UP000770785"/>
    </source>
</evidence>
<feature type="transmembrane region" description="Helical" evidence="1">
    <location>
        <begin position="350"/>
        <end position="368"/>
    </location>
</feature>
<feature type="transmembrane region" description="Helical" evidence="1">
    <location>
        <begin position="127"/>
        <end position="156"/>
    </location>
</feature>
<keyword evidence="1" id="KW-0472">Membrane</keyword>
<dbReference type="Proteomes" id="UP000770785">
    <property type="component" value="Unassembled WGS sequence"/>
</dbReference>
<keyword evidence="1" id="KW-1133">Transmembrane helix</keyword>
<evidence type="ECO:0000313" key="2">
    <source>
        <dbReference type="EMBL" id="NJC27925.1"/>
    </source>
</evidence>
<accession>A0ABX0XF27</accession>
<feature type="transmembrane region" description="Helical" evidence="1">
    <location>
        <begin position="292"/>
        <end position="309"/>
    </location>
</feature>